<evidence type="ECO:0000256" key="1">
    <source>
        <dbReference type="SAM" id="MobiDB-lite"/>
    </source>
</evidence>
<evidence type="ECO:0000313" key="2">
    <source>
        <dbReference type="EMBL" id="SVB74691.1"/>
    </source>
</evidence>
<reference evidence="2" key="1">
    <citation type="submission" date="2018-05" db="EMBL/GenBank/DDBJ databases">
        <authorList>
            <person name="Lanie J.A."/>
            <person name="Ng W.-L."/>
            <person name="Kazmierczak K.M."/>
            <person name="Andrzejewski T.M."/>
            <person name="Davidsen T.M."/>
            <person name="Wayne K.J."/>
            <person name="Tettelin H."/>
            <person name="Glass J.I."/>
            <person name="Rusch D."/>
            <person name="Podicherti R."/>
            <person name="Tsui H.-C.T."/>
            <person name="Winkler M.E."/>
        </authorList>
    </citation>
    <scope>NUCLEOTIDE SEQUENCE</scope>
</reference>
<sequence>MVIKDIGVDKHGMPTINGRKATTFRIHKKVNIFDKGFDEKIDRDAEGYGKYDGPDDSDFDEPSKTKQLESKSTYKKIMEM</sequence>
<gene>
    <name evidence="2" type="ORF">METZ01_LOCUS227545</name>
</gene>
<name>A0A382GKJ3_9ZZZZ</name>
<dbReference type="AlphaFoldDB" id="A0A382GKJ3"/>
<organism evidence="2">
    <name type="scientific">marine metagenome</name>
    <dbReference type="NCBI Taxonomy" id="408172"/>
    <lineage>
        <taxon>unclassified sequences</taxon>
        <taxon>metagenomes</taxon>
        <taxon>ecological metagenomes</taxon>
    </lineage>
</organism>
<feature type="region of interest" description="Disordered" evidence="1">
    <location>
        <begin position="44"/>
        <end position="80"/>
    </location>
</feature>
<protein>
    <submittedName>
        <fullName evidence="2">Uncharacterized protein</fullName>
    </submittedName>
</protein>
<dbReference type="EMBL" id="UINC01055613">
    <property type="protein sequence ID" value="SVB74691.1"/>
    <property type="molecule type" value="Genomic_DNA"/>
</dbReference>
<proteinExistence type="predicted"/>
<accession>A0A382GKJ3</accession>
<feature type="compositionally biased region" description="Basic and acidic residues" evidence="1">
    <location>
        <begin position="44"/>
        <end position="53"/>
    </location>
</feature>